<evidence type="ECO:0000256" key="1">
    <source>
        <dbReference type="SAM" id="Phobius"/>
    </source>
</evidence>
<accession>A0A090T130</accession>
<organism evidence="3 4">
    <name type="scientific">Vibrio maritimus</name>
    <dbReference type="NCBI Taxonomy" id="990268"/>
    <lineage>
        <taxon>Bacteria</taxon>
        <taxon>Pseudomonadati</taxon>
        <taxon>Pseudomonadota</taxon>
        <taxon>Gammaproteobacteria</taxon>
        <taxon>Vibrionales</taxon>
        <taxon>Vibrionaceae</taxon>
        <taxon>Vibrio</taxon>
    </lineage>
</organism>
<dbReference type="Gene3D" id="3.40.50.300">
    <property type="entry name" value="P-loop containing nucleotide triphosphate hydrolases"/>
    <property type="match status" value="1"/>
</dbReference>
<keyword evidence="1" id="KW-0472">Membrane</keyword>
<dbReference type="AlphaFoldDB" id="A0A090T130"/>
<dbReference type="OrthoDB" id="6280543at2"/>
<protein>
    <submittedName>
        <fullName evidence="3">Zona occludens toxin</fullName>
    </submittedName>
</protein>
<dbReference type="Proteomes" id="UP000029224">
    <property type="component" value="Unassembled WGS sequence"/>
</dbReference>
<dbReference type="InterPro" id="IPR008900">
    <property type="entry name" value="Zot_N"/>
</dbReference>
<proteinExistence type="predicted"/>
<gene>
    <name evidence="3" type="ORF">JCM19240_5850</name>
</gene>
<keyword evidence="4" id="KW-1185">Reference proteome</keyword>
<sequence>MAIIIRHGGNGSYKTATAVWYDLLPALRSGRIVVTNIQGIANVQEIESRLGERFPPSAQIIKIYSLTEKGRSLWQNFYNWMPMGAFILIDEMQNIYNKTVGFDMAKNTYQGLDPFLDHLPDWYADFYRRNLESYKPDQNDIDIDDLGETLLDDNGLIRLPPTFEESMSRHRHYNWDITFVTPEIKNIPMDVRGCAELAIHHKSKDSVFFTKRKPRLFEHDPKSTSVKPTKDDYTTTKKVPVAVHLLYKSTVTGKTTKSGAASNPFTSFKFIAVLVVLIGALSGLGVTLYDIFTRDSQDKLQANQARVESLKADSTTQDTAEATAQTQTQTVVTDQVHSGQTLNVHRGVTDSAPHIPRFDNGAIEAPSSVWPYPVTKLFVSAVSVRVDHPNTYTTILFKQVYEDGTEGYVNSKLLKKLGYQFEVMDYCLVNVTYQTDSKLIVCDSRSTEHIEMETANNEIVEEAPITEPLDPVLPIEI</sequence>
<keyword evidence="1" id="KW-0812">Transmembrane</keyword>
<feature type="transmembrane region" description="Helical" evidence="1">
    <location>
        <begin position="270"/>
        <end position="292"/>
    </location>
</feature>
<evidence type="ECO:0000259" key="2">
    <source>
        <dbReference type="Pfam" id="PF05707"/>
    </source>
</evidence>
<keyword evidence="1" id="KW-1133">Transmembrane helix</keyword>
<dbReference type="Pfam" id="PF05707">
    <property type="entry name" value="Zot"/>
    <property type="match status" value="1"/>
</dbReference>
<reference evidence="3 4" key="2">
    <citation type="submission" date="2014-09" db="EMBL/GenBank/DDBJ databases">
        <authorList>
            <consortium name="NBRP consortium"/>
            <person name="Sawabe T."/>
            <person name="Meirelles P."/>
            <person name="Nakanishi M."/>
            <person name="Sayaka M."/>
            <person name="Hattori M."/>
            <person name="Ohkuma M."/>
        </authorList>
    </citation>
    <scope>NUCLEOTIDE SEQUENCE [LARGE SCALE GENOMIC DNA]</scope>
    <source>
        <strain evidence="3 4">JCM 19240</strain>
    </source>
</reference>
<feature type="domain" description="Zona occludens toxin N-terminal" evidence="2">
    <location>
        <begin position="2"/>
        <end position="254"/>
    </location>
</feature>
<evidence type="ECO:0000313" key="4">
    <source>
        <dbReference type="Proteomes" id="UP000029224"/>
    </source>
</evidence>
<evidence type="ECO:0000313" key="3">
    <source>
        <dbReference type="EMBL" id="GAL32419.1"/>
    </source>
</evidence>
<reference evidence="3 4" key="1">
    <citation type="submission" date="2014-09" db="EMBL/GenBank/DDBJ databases">
        <title>Vibrio maritimus JCM 19240. (C210) whole genome shotgun sequence.</title>
        <authorList>
            <person name="Sawabe T."/>
            <person name="Meirelles P."/>
            <person name="Nakanishi M."/>
            <person name="Sayaka M."/>
            <person name="Hattori M."/>
            <person name="Ohkuma M."/>
        </authorList>
    </citation>
    <scope>NUCLEOTIDE SEQUENCE [LARGE SCALE GENOMIC DNA]</scope>
    <source>
        <strain evidence="3 4">JCM 19240</strain>
    </source>
</reference>
<dbReference type="InterPro" id="IPR027417">
    <property type="entry name" value="P-loop_NTPase"/>
</dbReference>
<dbReference type="EMBL" id="BBMT01000001">
    <property type="protein sequence ID" value="GAL32419.1"/>
    <property type="molecule type" value="Genomic_DNA"/>
</dbReference>
<name>A0A090T130_9VIBR</name>
<comment type="caution">
    <text evidence="3">The sequence shown here is derived from an EMBL/GenBank/DDBJ whole genome shotgun (WGS) entry which is preliminary data.</text>
</comment>